<dbReference type="HAMAP" id="MF_00695">
    <property type="entry name" value="HflD_protein"/>
    <property type="match status" value="1"/>
</dbReference>
<comment type="similarity">
    <text evidence="4">Belongs to the HflD family.</text>
</comment>
<dbReference type="Pfam" id="PF04356">
    <property type="entry name" value="DUF489"/>
    <property type="match status" value="1"/>
</dbReference>
<evidence type="ECO:0000313" key="6">
    <source>
        <dbReference type="EMBL" id="MBV6546124.1"/>
    </source>
</evidence>
<dbReference type="RefSeq" id="WP_157403151.1">
    <property type="nucleotide sequence ID" value="NZ_JABULY010000001.1"/>
</dbReference>
<organism evidence="6 7">
    <name type="scientific">Ursidibacter maritimus</name>
    <dbReference type="NCBI Taxonomy" id="1331689"/>
    <lineage>
        <taxon>Bacteria</taxon>
        <taxon>Pseudomonadati</taxon>
        <taxon>Pseudomonadota</taxon>
        <taxon>Gammaproteobacteria</taxon>
        <taxon>Pasteurellales</taxon>
        <taxon>Pasteurellaceae</taxon>
        <taxon>Ursidibacter</taxon>
    </lineage>
</organism>
<keyword evidence="1 4" id="KW-1003">Cell membrane</keyword>
<name>A0A949T3W2_9PAST</name>
<comment type="subcellular location">
    <subcellularLocation>
        <location evidence="4">Cytoplasm</location>
    </subcellularLocation>
    <subcellularLocation>
        <location evidence="4">Cell membrane</location>
        <topology evidence="4">Peripheral membrane protein</topology>
        <orientation evidence="4">Cytoplasmic side</orientation>
    </subcellularLocation>
</comment>
<comment type="caution">
    <text evidence="6">The sequence shown here is derived from an EMBL/GenBank/DDBJ whole genome shotgun (WGS) entry which is preliminary data.</text>
</comment>
<evidence type="ECO:0000256" key="2">
    <source>
        <dbReference type="ARBA" id="ARBA00022490"/>
    </source>
</evidence>
<dbReference type="AlphaFoldDB" id="A0A949T3W2"/>
<dbReference type="Proteomes" id="UP001196379">
    <property type="component" value="Unassembled WGS sequence"/>
</dbReference>
<dbReference type="PANTHER" id="PTHR38100">
    <property type="entry name" value="HIGH FREQUENCY LYSOGENIZATION PROTEIN HFLD"/>
    <property type="match status" value="1"/>
</dbReference>
<evidence type="ECO:0000256" key="1">
    <source>
        <dbReference type="ARBA" id="ARBA00022475"/>
    </source>
</evidence>
<evidence type="ECO:0000313" key="7">
    <source>
        <dbReference type="Proteomes" id="UP000732858"/>
    </source>
</evidence>
<evidence type="ECO:0000256" key="3">
    <source>
        <dbReference type="ARBA" id="ARBA00023136"/>
    </source>
</evidence>
<keyword evidence="2 4" id="KW-0963">Cytoplasm</keyword>
<gene>
    <name evidence="4 6" type="primary">hflD</name>
    <name evidence="5" type="ORF">HT657_02835</name>
    <name evidence="6" type="ORF">HT672_02260</name>
</gene>
<dbReference type="NCBIfam" id="NF001246">
    <property type="entry name" value="PRK00218.1-2"/>
    <property type="match status" value="1"/>
</dbReference>
<dbReference type="Proteomes" id="UP000732858">
    <property type="component" value="Unassembled WGS sequence"/>
</dbReference>
<dbReference type="GO" id="GO:0005886">
    <property type="term" value="C:plasma membrane"/>
    <property type="evidence" value="ECO:0007669"/>
    <property type="project" value="UniProtKB-SubCell"/>
</dbReference>
<dbReference type="NCBIfam" id="NF001248">
    <property type="entry name" value="PRK00218.1-4"/>
    <property type="match status" value="1"/>
</dbReference>
<sequence length="209" mass="23245">MANYSDISIALAGVCQAASLVQNFAHQGSADRESLAQSLKSLLVLQPDSTVAVFDNDLKHLKLGFETVIAQFGGKQGKLDTEIGRYWVGILALSQKLDKNPQTKSELAQRLLQLERQLSLYDNDILHEQMIANMASIYSDLISPLGSRIQVFGRQDLLSRPDIQNRIRATLLAGIRAAILWQQVGGSRWQLFFSRKKILNATQSLYSSL</sequence>
<dbReference type="GO" id="GO:0005737">
    <property type="term" value="C:cytoplasm"/>
    <property type="evidence" value="ECO:0007669"/>
    <property type="project" value="UniProtKB-SubCell"/>
</dbReference>
<evidence type="ECO:0000313" key="5">
    <source>
        <dbReference type="EMBL" id="MBV6531092.1"/>
    </source>
</evidence>
<accession>A0A949T3W2</accession>
<dbReference type="EMBL" id="JABUMC010000003">
    <property type="protein sequence ID" value="MBV6546124.1"/>
    <property type="molecule type" value="Genomic_DNA"/>
</dbReference>
<dbReference type="GeneID" id="65549021"/>
<dbReference type="OrthoDB" id="9788031at2"/>
<dbReference type="EMBL" id="JABULY010000001">
    <property type="protein sequence ID" value="MBV6531092.1"/>
    <property type="molecule type" value="Genomic_DNA"/>
</dbReference>
<reference evidence="6 8" key="1">
    <citation type="journal article" date="2021" name="Mol. Ecol.">
        <title>Polar bear-adapted Ursidibacter maritimus are remarkably conserved after generations in captivity.</title>
        <authorList>
            <person name="Espinosa-Gongora C."/>
            <person name="Hansen M.J."/>
            <person name="Bertelsen M.F."/>
            <person name="Bojesen A.M."/>
        </authorList>
    </citation>
    <scope>NUCLEOTIDE SEQUENCE</scope>
    <source>
        <strain evidence="6">Pb43105x</strain>
        <strain evidence="5 8">Pb43106</strain>
    </source>
</reference>
<evidence type="ECO:0000313" key="8">
    <source>
        <dbReference type="Proteomes" id="UP001196379"/>
    </source>
</evidence>
<dbReference type="PANTHER" id="PTHR38100:SF1">
    <property type="entry name" value="HIGH FREQUENCY LYSOGENIZATION PROTEIN HFLD"/>
    <property type="match status" value="1"/>
</dbReference>
<protein>
    <recommendedName>
        <fullName evidence="4">High frequency lysogenization protein HflD homolog</fullName>
    </recommendedName>
</protein>
<dbReference type="SUPFAM" id="SSF101322">
    <property type="entry name" value="YcfC-like"/>
    <property type="match status" value="1"/>
</dbReference>
<keyword evidence="8" id="KW-1185">Reference proteome</keyword>
<keyword evidence="3 4" id="KW-0472">Membrane</keyword>
<dbReference type="InterPro" id="IPR007451">
    <property type="entry name" value="HflD"/>
</dbReference>
<evidence type="ECO:0000256" key="4">
    <source>
        <dbReference type="HAMAP-Rule" id="MF_00695"/>
    </source>
</evidence>
<dbReference type="InterPro" id="IPR035932">
    <property type="entry name" value="HflD-like_sf"/>
</dbReference>
<dbReference type="Gene3D" id="1.10.3890.10">
    <property type="entry name" value="HflD-like"/>
    <property type="match status" value="1"/>
</dbReference>
<proteinExistence type="inferred from homology"/>